<dbReference type="EMBL" id="SHOA02000001">
    <property type="protein sequence ID" value="TDH70553.1"/>
    <property type="molecule type" value="Genomic_DNA"/>
</dbReference>
<dbReference type="KEGG" id="blac:94353083"/>
<dbReference type="RefSeq" id="XP_067820052.1">
    <property type="nucleotide sequence ID" value="XM_067967412.1"/>
</dbReference>
<comment type="caution">
    <text evidence="1">The sequence shown here is derived from an EMBL/GenBank/DDBJ whole genome shotgun (WGS) entry which is preliminary data.</text>
</comment>
<evidence type="ECO:0000313" key="2">
    <source>
        <dbReference type="Proteomes" id="UP000294530"/>
    </source>
</evidence>
<gene>
    <name evidence="1" type="ORF">CCR75_009371</name>
</gene>
<organism evidence="1 2">
    <name type="scientific">Bremia lactucae</name>
    <name type="common">Lettuce downy mildew</name>
    <dbReference type="NCBI Taxonomy" id="4779"/>
    <lineage>
        <taxon>Eukaryota</taxon>
        <taxon>Sar</taxon>
        <taxon>Stramenopiles</taxon>
        <taxon>Oomycota</taxon>
        <taxon>Peronosporomycetes</taxon>
        <taxon>Peronosporales</taxon>
        <taxon>Peronosporaceae</taxon>
        <taxon>Bremia</taxon>
    </lineage>
</organism>
<dbReference type="OrthoDB" id="58570at2759"/>
<protein>
    <submittedName>
        <fullName evidence="1">Uncharacterized protein</fullName>
    </submittedName>
</protein>
<sequence>MHWTRVAEYSVCALDIHSLDIVIFALIADSVYGWNTEVQVESFTQRFDDTELGNWVYVSCNNEKAGHLLWAER</sequence>
<dbReference type="Proteomes" id="UP000294530">
    <property type="component" value="Unassembled WGS sequence"/>
</dbReference>
<keyword evidence="2" id="KW-1185">Reference proteome</keyword>
<name>A0A976FPI3_BRELC</name>
<proteinExistence type="predicted"/>
<dbReference type="GeneID" id="94353083"/>
<dbReference type="AlphaFoldDB" id="A0A976FPI3"/>
<accession>A0A976FPI3</accession>
<evidence type="ECO:0000313" key="1">
    <source>
        <dbReference type="EMBL" id="TDH70553.1"/>
    </source>
</evidence>
<reference evidence="1 2" key="1">
    <citation type="journal article" date="2021" name="Genome Biol.">
        <title>AFLAP: assembly-free linkage analysis pipeline using k-mers from genome sequencing data.</title>
        <authorList>
            <person name="Fletcher K."/>
            <person name="Zhang L."/>
            <person name="Gil J."/>
            <person name="Han R."/>
            <person name="Cavanaugh K."/>
            <person name="Michelmore R."/>
        </authorList>
    </citation>
    <scope>NUCLEOTIDE SEQUENCE [LARGE SCALE GENOMIC DNA]</scope>
    <source>
        <strain evidence="1 2">SF5</strain>
    </source>
</reference>